<dbReference type="GO" id="GO:0005615">
    <property type="term" value="C:extracellular space"/>
    <property type="evidence" value="ECO:0007669"/>
    <property type="project" value="TreeGrafter"/>
</dbReference>
<dbReference type="PANTHER" id="PTHR10900:SF114">
    <property type="entry name" value="FAS1 DOMAIN-CONTAINING PROTEIN"/>
    <property type="match status" value="1"/>
</dbReference>
<feature type="signal peptide" evidence="1">
    <location>
        <begin position="1"/>
        <end position="22"/>
    </location>
</feature>
<evidence type="ECO:0000313" key="4">
    <source>
        <dbReference type="Proteomes" id="UP000828390"/>
    </source>
</evidence>
<dbReference type="PROSITE" id="PS50213">
    <property type="entry name" value="FAS1"/>
    <property type="match status" value="4"/>
</dbReference>
<reference evidence="3" key="2">
    <citation type="submission" date="2020-11" db="EMBL/GenBank/DDBJ databases">
        <authorList>
            <person name="McCartney M.A."/>
            <person name="Auch B."/>
            <person name="Kono T."/>
            <person name="Mallez S."/>
            <person name="Becker A."/>
            <person name="Gohl D.M."/>
            <person name="Silverstein K.A.T."/>
            <person name="Koren S."/>
            <person name="Bechman K.B."/>
            <person name="Herman A."/>
            <person name="Abrahante J.E."/>
            <person name="Garbe J."/>
        </authorList>
    </citation>
    <scope>NUCLEOTIDE SEQUENCE</scope>
    <source>
        <strain evidence="3">Duluth1</strain>
        <tissue evidence="3">Whole animal</tissue>
    </source>
</reference>
<sequence>MWHRRCLSVYVVCLLWSPDAEAGWKFSRTSKKSSKEPGYQNDASTYGPNVCAVQEVFRTGQKFYPDCVKSRLKKVCGKPTFVRYECCCGFNVMDGQEGCPAIKPTKNIRDTLVDLGLKEFLRLLKNTELEYRMLEAGAYTVFAPIDEAFEHLTQDQRTRVFPWTYNALSLLHYHVVPGWHHSDLMGRHDMLPTLYYGLKPVMINKSAKQGLHTVNCALMIRNNILASNGVIHLVDQMLQTFDMFGNLTDVMFRDSAQYSQFIQVLYTSELFPLLRAEGPFTLFAPSNYAFSRLPKHTLERVLREQRSAEAVVRHHTAAGVHCISAVMDKAAVRMLDGTKATLQCKKSGHYLQNSKIVTWDTLAGNGVVHIINKIQLPSFIQSIDGVARELGLNKFLQLCFDAGLLDKLQADTEMTLFAPSDEAFNDLHKNKKKEVFSDPEVFESIFDYALTVGKVHTDNFMSDSGIVMNNGLLLKLAIHREGILVDDASITSPNHVAANGFVHIVDKVLFPPKYDIYTVIKQNPQLSIFRKGLEITEVRELLSDAKATYSVFVPTDAAFEKLPTWQVDALFDDEKKMRMLLKHHIVGRYVIHRAIPLSSVLLLESLQGEHINFHHTAEDKYSVDTYSDLLDSPIIASNGIIYLVDRVLECACKQEPS</sequence>
<dbReference type="GO" id="GO:0007155">
    <property type="term" value="P:cell adhesion"/>
    <property type="evidence" value="ECO:0007669"/>
    <property type="project" value="TreeGrafter"/>
</dbReference>
<dbReference type="GO" id="GO:0031012">
    <property type="term" value="C:extracellular matrix"/>
    <property type="evidence" value="ECO:0007669"/>
    <property type="project" value="TreeGrafter"/>
</dbReference>
<dbReference type="Proteomes" id="UP000828390">
    <property type="component" value="Unassembled WGS sequence"/>
</dbReference>
<dbReference type="Gene3D" id="2.30.180.10">
    <property type="entry name" value="FAS1 domain"/>
    <property type="match status" value="4"/>
</dbReference>
<evidence type="ECO:0000259" key="2">
    <source>
        <dbReference type="PROSITE" id="PS50213"/>
    </source>
</evidence>
<dbReference type="GO" id="GO:0050839">
    <property type="term" value="F:cell adhesion molecule binding"/>
    <property type="evidence" value="ECO:0007669"/>
    <property type="project" value="TreeGrafter"/>
</dbReference>
<dbReference type="InterPro" id="IPR000782">
    <property type="entry name" value="FAS1_domain"/>
</dbReference>
<feature type="domain" description="FAS1" evidence="2">
    <location>
        <begin position="245"/>
        <end position="375"/>
    </location>
</feature>
<reference evidence="3" key="1">
    <citation type="journal article" date="2019" name="bioRxiv">
        <title>The Genome of the Zebra Mussel, Dreissena polymorpha: A Resource for Invasive Species Research.</title>
        <authorList>
            <person name="McCartney M.A."/>
            <person name="Auch B."/>
            <person name="Kono T."/>
            <person name="Mallez S."/>
            <person name="Zhang Y."/>
            <person name="Obille A."/>
            <person name="Becker A."/>
            <person name="Abrahante J.E."/>
            <person name="Garbe J."/>
            <person name="Badalamenti J.P."/>
            <person name="Herman A."/>
            <person name="Mangelson H."/>
            <person name="Liachko I."/>
            <person name="Sullivan S."/>
            <person name="Sone E.D."/>
            <person name="Koren S."/>
            <person name="Silverstein K.A.T."/>
            <person name="Beckman K.B."/>
            <person name="Gohl D.M."/>
        </authorList>
    </citation>
    <scope>NUCLEOTIDE SEQUENCE</scope>
    <source>
        <strain evidence="3">Duluth1</strain>
        <tissue evidence="3">Whole animal</tissue>
    </source>
</reference>
<name>A0A9D4IPC5_DREPO</name>
<dbReference type="SMART" id="SM00554">
    <property type="entry name" value="FAS1"/>
    <property type="match status" value="4"/>
</dbReference>
<dbReference type="InterPro" id="IPR050904">
    <property type="entry name" value="Adhesion/Biosynth-related"/>
</dbReference>
<evidence type="ECO:0000256" key="1">
    <source>
        <dbReference type="SAM" id="SignalP"/>
    </source>
</evidence>
<proteinExistence type="predicted"/>
<gene>
    <name evidence="3" type="ORF">DPMN_159634</name>
</gene>
<keyword evidence="1" id="KW-0732">Signal</keyword>
<organism evidence="3 4">
    <name type="scientific">Dreissena polymorpha</name>
    <name type="common">Zebra mussel</name>
    <name type="synonym">Mytilus polymorpha</name>
    <dbReference type="NCBI Taxonomy" id="45954"/>
    <lineage>
        <taxon>Eukaryota</taxon>
        <taxon>Metazoa</taxon>
        <taxon>Spiralia</taxon>
        <taxon>Lophotrochozoa</taxon>
        <taxon>Mollusca</taxon>
        <taxon>Bivalvia</taxon>
        <taxon>Autobranchia</taxon>
        <taxon>Heteroconchia</taxon>
        <taxon>Euheterodonta</taxon>
        <taxon>Imparidentia</taxon>
        <taxon>Neoheterodontei</taxon>
        <taxon>Myida</taxon>
        <taxon>Dreissenoidea</taxon>
        <taxon>Dreissenidae</taxon>
        <taxon>Dreissena</taxon>
    </lineage>
</organism>
<evidence type="ECO:0000313" key="3">
    <source>
        <dbReference type="EMBL" id="KAH3781730.1"/>
    </source>
</evidence>
<protein>
    <recommendedName>
        <fullName evidence="2">FAS1 domain-containing protein</fullName>
    </recommendedName>
</protein>
<dbReference type="PANTHER" id="PTHR10900">
    <property type="entry name" value="PERIOSTIN-RELATED"/>
    <property type="match status" value="1"/>
</dbReference>
<dbReference type="OrthoDB" id="286301at2759"/>
<dbReference type="FunFam" id="2.30.180.10:FF:000032">
    <property type="entry name" value="Fasciclin domain-containing protein, putative"/>
    <property type="match status" value="1"/>
</dbReference>
<dbReference type="AlphaFoldDB" id="A0A9D4IPC5"/>
<feature type="domain" description="FAS1" evidence="2">
    <location>
        <begin position="379"/>
        <end position="509"/>
    </location>
</feature>
<feature type="domain" description="FAS1" evidence="2">
    <location>
        <begin position="513"/>
        <end position="648"/>
    </location>
</feature>
<accession>A0A9D4IPC5</accession>
<feature type="chain" id="PRO_5038778578" description="FAS1 domain-containing protein" evidence="1">
    <location>
        <begin position="23"/>
        <end position="657"/>
    </location>
</feature>
<dbReference type="SUPFAM" id="SSF82153">
    <property type="entry name" value="FAS1 domain"/>
    <property type="match status" value="4"/>
</dbReference>
<comment type="caution">
    <text evidence="3">The sequence shown here is derived from an EMBL/GenBank/DDBJ whole genome shotgun (WGS) entry which is preliminary data.</text>
</comment>
<dbReference type="EMBL" id="JAIWYP010000008">
    <property type="protein sequence ID" value="KAH3781730.1"/>
    <property type="molecule type" value="Genomic_DNA"/>
</dbReference>
<dbReference type="Pfam" id="PF02469">
    <property type="entry name" value="Fasciclin"/>
    <property type="match status" value="4"/>
</dbReference>
<feature type="domain" description="FAS1" evidence="2">
    <location>
        <begin position="104"/>
        <end position="238"/>
    </location>
</feature>
<keyword evidence="4" id="KW-1185">Reference proteome</keyword>
<dbReference type="InterPro" id="IPR036378">
    <property type="entry name" value="FAS1_dom_sf"/>
</dbReference>
<dbReference type="GO" id="GO:0030198">
    <property type="term" value="P:extracellular matrix organization"/>
    <property type="evidence" value="ECO:0007669"/>
    <property type="project" value="TreeGrafter"/>
</dbReference>